<dbReference type="SUPFAM" id="SSF51735">
    <property type="entry name" value="NAD(P)-binding Rossmann-fold domains"/>
    <property type="match status" value="1"/>
</dbReference>
<comment type="similarity">
    <text evidence="1">Belongs to the short-chain dehydrogenases/reductases (SDR) family.</text>
</comment>
<evidence type="ECO:0000313" key="5">
    <source>
        <dbReference type="EMBL" id="KAK3046352.1"/>
    </source>
</evidence>
<comment type="caution">
    <text evidence="5">The sequence shown here is derived from an EMBL/GenBank/DDBJ whole genome shotgun (WGS) entry which is preliminary data.</text>
</comment>
<accession>A0AAJ0DAW4</accession>
<dbReference type="InterPro" id="IPR036291">
    <property type="entry name" value="NAD(P)-bd_dom_sf"/>
</dbReference>
<feature type="compositionally biased region" description="Polar residues" evidence="4">
    <location>
        <begin position="1"/>
        <end position="10"/>
    </location>
</feature>
<dbReference type="GO" id="GO:0140393">
    <property type="term" value="F:norsolorinic acid ketoreductase activity"/>
    <property type="evidence" value="ECO:0007669"/>
    <property type="project" value="UniProtKB-EC"/>
</dbReference>
<gene>
    <name evidence="5" type="primary">NOR1</name>
    <name evidence="5" type="ORF">LTR09_012168</name>
</gene>
<dbReference type="CDD" id="cd05325">
    <property type="entry name" value="carb_red_sniffer_like_SDR_c"/>
    <property type="match status" value="1"/>
</dbReference>
<keyword evidence="2" id="KW-0521">NADP</keyword>
<keyword evidence="6" id="KW-1185">Reference proteome</keyword>
<feature type="region of interest" description="Disordered" evidence="4">
    <location>
        <begin position="1"/>
        <end position="26"/>
    </location>
</feature>
<dbReference type="PANTHER" id="PTHR43544">
    <property type="entry name" value="SHORT-CHAIN DEHYDROGENASE/REDUCTASE"/>
    <property type="match status" value="1"/>
</dbReference>
<dbReference type="EC" id="1.1.1.349" evidence="5"/>
<keyword evidence="3 5" id="KW-0560">Oxidoreductase</keyword>
<sequence>MPSAILNNGYVNGHGRDHPTSESGQSKTYLVTGANRGIGRGLVAEFLLRPGSTVVACVRDPDNTTSSSLSKLPRADASSLVVLKLDCSSAVDASAAIKELQDTHHISHLDVVVANAAIAANFGPTSTLTTAALAEHMQVNCYSVLQLFQATQPQLQRSTTGRARFVFIGAPISTITEMEGCARAPLGAYGMSKLAANYIVRRLHFENKWLIAFIVDPGHVQTDMGDAGARLMGRKEAPTTLKESVNGIIARIDEASKESSSGQFLLHEDGSKVAW</sequence>
<evidence type="ECO:0000256" key="4">
    <source>
        <dbReference type="SAM" id="MobiDB-lite"/>
    </source>
</evidence>
<reference evidence="5" key="1">
    <citation type="submission" date="2023-04" db="EMBL/GenBank/DDBJ databases">
        <title>Black Yeasts Isolated from many extreme environments.</title>
        <authorList>
            <person name="Coleine C."/>
            <person name="Stajich J.E."/>
            <person name="Selbmann L."/>
        </authorList>
    </citation>
    <scope>NUCLEOTIDE SEQUENCE</scope>
    <source>
        <strain evidence="5">CCFEE 5312</strain>
    </source>
</reference>
<evidence type="ECO:0000256" key="1">
    <source>
        <dbReference type="ARBA" id="ARBA00006484"/>
    </source>
</evidence>
<protein>
    <submittedName>
        <fullName evidence="5">NADP-dependent oxidoreductases 1</fullName>
        <ecNumber evidence="5">1.1.1.349</ecNumber>
    </submittedName>
</protein>
<organism evidence="5 6">
    <name type="scientific">Extremus antarcticus</name>
    <dbReference type="NCBI Taxonomy" id="702011"/>
    <lineage>
        <taxon>Eukaryota</taxon>
        <taxon>Fungi</taxon>
        <taxon>Dikarya</taxon>
        <taxon>Ascomycota</taxon>
        <taxon>Pezizomycotina</taxon>
        <taxon>Dothideomycetes</taxon>
        <taxon>Dothideomycetidae</taxon>
        <taxon>Mycosphaerellales</taxon>
        <taxon>Extremaceae</taxon>
        <taxon>Extremus</taxon>
    </lineage>
</organism>
<dbReference type="EMBL" id="JAWDJX010000098">
    <property type="protein sequence ID" value="KAK3046352.1"/>
    <property type="molecule type" value="Genomic_DNA"/>
</dbReference>
<evidence type="ECO:0000256" key="2">
    <source>
        <dbReference type="ARBA" id="ARBA00022857"/>
    </source>
</evidence>
<evidence type="ECO:0000313" key="6">
    <source>
        <dbReference type="Proteomes" id="UP001271007"/>
    </source>
</evidence>
<dbReference type="Pfam" id="PF00106">
    <property type="entry name" value="adh_short"/>
    <property type="match status" value="1"/>
</dbReference>
<dbReference type="InterPro" id="IPR002347">
    <property type="entry name" value="SDR_fam"/>
</dbReference>
<evidence type="ECO:0000256" key="3">
    <source>
        <dbReference type="ARBA" id="ARBA00023002"/>
    </source>
</evidence>
<dbReference type="InterPro" id="IPR051468">
    <property type="entry name" value="Fungal_SecMetab_SDRs"/>
</dbReference>
<dbReference type="GO" id="GO:0005737">
    <property type="term" value="C:cytoplasm"/>
    <property type="evidence" value="ECO:0007669"/>
    <property type="project" value="TreeGrafter"/>
</dbReference>
<proteinExistence type="inferred from homology"/>
<dbReference type="Proteomes" id="UP001271007">
    <property type="component" value="Unassembled WGS sequence"/>
</dbReference>
<dbReference type="PRINTS" id="PR00081">
    <property type="entry name" value="GDHRDH"/>
</dbReference>
<name>A0AAJ0DAW4_9PEZI</name>
<dbReference type="PANTHER" id="PTHR43544:SF7">
    <property type="entry name" value="NADB-LER2"/>
    <property type="match status" value="1"/>
</dbReference>
<dbReference type="Gene3D" id="3.40.50.720">
    <property type="entry name" value="NAD(P)-binding Rossmann-like Domain"/>
    <property type="match status" value="1"/>
</dbReference>
<dbReference type="AlphaFoldDB" id="A0AAJ0DAW4"/>